<dbReference type="AlphaFoldDB" id="A0A5N6M6Q2"/>
<accession>A0A5N6M6Q2</accession>
<dbReference type="EMBL" id="SZYD01000016">
    <property type="protein sequence ID" value="KAD3336309.1"/>
    <property type="molecule type" value="Genomic_DNA"/>
</dbReference>
<feature type="coiled-coil region" evidence="1">
    <location>
        <begin position="100"/>
        <end position="175"/>
    </location>
</feature>
<comment type="caution">
    <text evidence="2">The sequence shown here is derived from an EMBL/GenBank/DDBJ whole genome shotgun (WGS) entry which is preliminary data.</text>
</comment>
<evidence type="ECO:0000256" key="1">
    <source>
        <dbReference type="SAM" id="Coils"/>
    </source>
</evidence>
<name>A0A5N6M6Q2_9ASTR</name>
<reference evidence="2 3" key="1">
    <citation type="submission" date="2019-05" db="EMBL/GenBank/DDBJ databases">
        <title>Mikania micrantha, genome provides insights into the molecular mechanism of rapid growth.</title>
        <authorList>
            <person name="Liu B."/>
        </authorList>
    </citation>
    <scope>NUCLEOTIDE SEQUENCE [LARGE SCALE GENOMIC DNA]</scope>
    <source>
        <strain evidence="2">NLD-2019</strain>
        <tissue evidence="2">Leaf</tissue>
    </source>
</reference>
<sequence>MVLLRDHMGGAGLAVGFADQPFAPSWDLVNKDVFSNPVVASKVMKEFVPPGQRLISSSMEDEEMRNKVACLWAELGSLLPEMSQRWVSTSAAQEKNKTKLSIVNNKISQLQQDFSAMEKDREEEKAKENLENGLALLEKSRAELKEERRAFENEKERTKLSLDEALARAQSLQDQVTSLSTYRDWIFNHGFSQVVNKLHRSSEFLKPLAAVQKAAPEYGMTSGLKSGYRHTAAGHVLEKLPNYQPQAKMKLHNAVATFEGMSYPFLEAVAGCVKEPLSVLQGDGV</sequence>
<keyword evidence="3" id="KW-1185">Reference proteome</keyword>
<proteinExistence type="predicted"/>
<dbReference type="OrthoDB" id="1837602at2759"/>
<protein>
    <submittedName>
        <fullName evidence="2">Uncharacterized protein</fullName>
    </submittedName>
</protein>
<evidence type="ECO:0000313" key="2">
    <source>
        <dbReference type="EMBL" id="KAD3336309.1"/>
    </source>
</evidence>
<keyword evidence="1" id="KW-0175">Coiled coil</keyword>
<dbReference type="Proteomes" id="UP000326396">
    <property type="component" value="Linkage Group LG6"/>
</dbReference>
<organism evidence="2 3">
    <name type="scientific">Mikania micrantha</name>
    <name type="common">bitter vine</name>
    <dbReference type="NCBI Taxonomy" id="192012"/>
    <lineage>
        <taxon>Eukaryota</taxon>
        <taxon>Viridiplantae</taxon>
        <taxon>Streptophyta</taxon>
        <taxon>Embryophyta</taxon>
        <taxon>Tracheophyta</taxon>
        <taxon>Spermatophyta</taxon>
        <taxon>Magnoliopsida</taxon>
        <taxon>eudicotyledons</taxon>
        <taxon>Gunneridae</taxon>
        <taxon>Pentapetalae</taxon>
        <taxon>asterids</taxon>
        <taxon>campanulids</taxon>
        <taxon>Asterales</taxon>
        <taxon>Asteraceae</taxon>
        <taxon>Asteroideae</taxon>
        <taxon>Heliantheae alliance</taxon>
        <taxon>Eupatorieae</taxon>
        <taxon>Mikania</taxon>
    </lineage>
</organism>
<evidence type="ECO:0000313" key="3">
    <source>
        <dbReference type="Proteomes" id="UP000326396"/>
    </source>
</evidence>
<gene>
    <name evidence="2" type="ORF">E3N88_31828</name>
</gene>